<dbReference type="AlphaFoldDB" id="A0A9K3HWN6"/>
<reference evidence="1" key="1">
    <citation type="journal article" date="2017" name="Nature">
        <title>The sunflower genome provides insights into oil metabolism, flowering and Asterid evolution.</title>
        <authorList>
            <person name="Badouin H."/>
            <person name="Gouzy J."/>
            <person name="Grassa C.J."/>
            <person name="Murat F."/>
            <person name="Staton S.E."/>
            <person name="Cottret L."/>
            <person name="Lelandais-Briere C."/>
            <person name="Owens G.L."/>
            <person name="Carrere S."/>
            <person name="Mayjonade B."/>
            <person name="Legrand L."/>
            <person name="Gill N."/>
            <person name="Kane N.C."/>
            <person name="Bowers J.E."/>
            <person name="Hubner S."/>
            <person name="Bellec A."/>
            <person name="Berard A."/>
            <person name="Berges H."/>
            <person name="Blanchet N."/>
            <person name="Boniface M.C."/>
            <person name="Brunel D."/>
            <person name="Catrice O."/>
            <person name="Chaidir N."/>
            <person name="Claudel C."/>
            <person name="Donnadieu C."/>
            <person name="Faraut T."/>
            <person name="Fievet G."/>
            <person name="Helmstetter N."/>
            <person name="King M."/>
            <person name="Knapp S.J."/>
            <person name="Lai Z."/>
            <person name="Le Paslier M.C."/>
            <person name="Lippi Y."/>
            <person name="Lorenzon L."/>
            <person name="Mandel J.R."/>
            <person name="Marage G."/>
            <person name="Marchand G."/>
            <person name="Marquand E."/>
            <person name="Bret-Mestries E."/>
            <person name="Morien E."/>
            <person name="Nambeesan S."/>
            <person name="Nguyen T."/>
            <person name="Pegot-Espagnet P."/>
            <person name="Pouilly N."/>
            <person name="Raftis F."/>
            <person name="Sallet E."/>
            <person name="Schiex T."/>
            <person name="Thomas J."/>
            <person name="Vandecasteele C."/>
            <person name="Vares D."/>
            <person name="Vear F."/>
            <person name="Vautrin S."/>
            <person name="Crespi M."/>
            <person name="Mangin B."/>
            <person name="Burke J.M."/>
            <person name="Salse J."/>
            <person name="Munos S."/>
            <person name="Vincourt P."/>
            <person name="Rieseberg L.H."/>
            <person name="Langlade N.B."/>
        </authorList>
    </citation>
    <scope>NUCLEOTIDE SEQUENCE</scope>
    <source>
        <tissue evidence="1">Leaves</tissue>
    </source>
</reference>
<organism evidence="1 2">
    <name type="scientific">Helianthus annuus</name>
    <name type="common">Common sunflower</name>
    <dbReference type="NCBI Taxonomy" id="4232"/>
    <lineage>
        <taxon>Eukaryota</taxon>
        <taxon>Viridiplantae</taxon>
        <taxon>Streptophyta</taxon>
        <taxon>Embryophyta</taxon>
        <taxon>Tracheophyta</taxon>
        <taxon>Spermatophyta</taxon>
        <taxon>Magnoliopsida</taxon>
        <taxon>eudicotyledons</taxon>
        <taxon>Gunneridae</taxon>
        <taxon>Pentapetalae</taxon>
        <taxon>asterids</taxon>
        <taxon>campanulids</taxon>
        <taxon>Asterales</taxon>
        <taxon>Asteraceae</taxon>
        <taxon>Asteroideae</taxon>
        <taxon>Heliantheae alliance</taxon>
        <taxon>Heliantheae</taxon>
        <taxon>Helianthus</taxon>
    </lineage>
</organism>
<keyword evidence="2" id="KW-1185">Reference proteome</keyword>
<dbReference type="Proteomes" id="UP000215914">
    <property type="component" value="Unassembled WGS sequence"/>
</dbReference>
<proteinExistence type="predicted"/>
<comment type="caution">
    <text evidence="1">The sequence shown here is derived from an EMBL/GenBank/DDBJ whole genome shotgun (WGS) entry which is preliminary data.</text>
</comment>
<protein>
    <submittedName>
        <fullName evidence="1">Uncharacterized protein</fullName>
    </submittedName>
</protein>
<evidence type="ECO:0000313" key="2">
    <source>
        <dbReference type="Proteomes" id="UP000215914"/>
    </source>
</evidence>
<name>A0A9K3HWN6_HELAN</name>
<evidence type="ECO:0000313" key="1">
    <source>
        <dbReference type="EMBL" id="KAF5785921.1"/>
    </source>
</evidence>
<gene>
    <name evidence="1" type="ORF">HanXRQr2_Chr10g0434511</name>
</gene>
<accession>A0A9K3HWN6</accession>
<reference evidence="1" key="2">
    <citation type="submission" date="2020-06" db="EMBL/GenBank/DDBJ databases">
        <title>Helianthus annuus Genome sequencing and assembly Release 2.</title>
        <authorList>
            <person name="Gouzy J."/>
            <person name="Langlade N."/>
            <person name="Munos S."/>
        </authorList>
    </citation>
    <scope>NUCLEOTIDE SEQUENCE</scope>
    <source>
        <tissue evidence="1">Leaves</tissue>
    </source>
</reference>
<dbReference type="EMBL" id="MNCJ02000325">
    <property type="protein sequence ID" value="KAF5785921.1"/>
    <property type="molecule type" value="Genomic_DNA"/>
</dbReference>
<sequence length="101" mass="11467">MIATGSMNPMIWTMVPPPFQQMEPAPWFPPLRFHLKAMDVEDSCVITHVQYKLFRVHVSKKRGRHKGGVKHSSDDTGSGVKFVSCKLCLTHPLFLSLFLLT</sequence>
<dbReference type="Gramene" id="mRNA:HanXRQr2_Chr10g0434511">
    <property type="protein sequence ID" value="mRNA:HanXRQr2_Chr10g0434511"/>
    <property type="gene ID" value="HanXRQr2_Chr10g0434511"/>
</dbReference>